<dbReference type="GO" id="GO:0005668">
    <property type="term" value="C:RNA polymerase transcription factor SL1 complex"/>
    <property type="evidence" value="ECO:0007669"/>
    <property type="project" value="TreeGrafter"/>
</dbReference>
<dbReference type="InterPro" id="IPR048538">
    <property type="entry name" value="Rrn7_cyclin_C"/>
</dbReference>
<feature type="compositionally biased region" description="Acidic residues" evidence="10">
    <location>
        <begin position="142"/>
        <end position="218"/>
    </location>
</feature>
<dbReference type="RefSeq" id="XP_038071177.1">
    <property type="nucleotide sequence ID" value="XM_038215249.1"/>
</dbReference>
<feature type="domain" description="Rrn7/TAF1B N-terminal cyclin" evidence="11">
    <location>
        <begin position="82"/>
        <end position="157"/>
    </location>
</feature>
<dbReference type="GO" id="GO:0042790">
    <property type="term" value="P:nucleolar large rRNA transcription by RNA polymerase I"/>
    <property type="evidence" value="ECO:0007669"/>
    <property type="project" value="TreeGrafter"/>
</dbReference>
<dbReference type="GeneID" id="119740048"/>
<feature type="compositionally biased region" description="Basic and acidic residues" evidence="10">
    <location>
        <begin position="874"/>
        <end position="893"/>
    </location>
</feature>
<dbReference type="Pfam" id="PF20645">
    <property type="entry name" value="Rrn7_cyclin_C"/>
    <property type="match status" value="1"/>
</dbReference>
<keyword evidence="3" id="KW-0479">Metal-binding</keyword>
<organism evidence="13 14">
    <name type="scientific">Patiria miniata</name>
    <name type="common">Bat star</name>
    <name type="synonym">Asterina miniata</name>
    <dbReference type="NCBI Taxonomy" id="46514"/>
    <lineage>
        <taxon>Eukaryota</taxon>
        <taxon>Metazoa</taxon>
        <taxon>Echinodermata</taxon>
        <taxon>Eleutherozoa</taxon>
        <taxon>Asterozoa</taxon>
        <taxon>Asteroidea</taxon>
        <taxon>Valvatacea</taxon>
        <taxon>Valvatida</taxon>
        <taxon>Asterinidae</taxon>
        <taxon>Patiria</taxon>
    </lineage>
</organism>
<dbReference type="InterPro" id="IPR033599">
    <property type="entry name" value="TAF1B/Rrn7"/>
</dbReference>
<evidence type="ECO:0000313" key="13">
    <source>
        <dbReference type="EnsemblMetazoa" id="XP_038071177.1"/>
    </source>
</evidence>
<feature type="compositionally biased region" description="Acidic residues" evidence="10">
    <location>
        <begin position="297"/>
        <end position="465"/>
    </location>
</feature>
<feature type="compositionally biased region" description="Basic and acidic residues" evidence="10">
    <location>
        <begin position="902"/>
        <end position="917"/>
    </location>
</feature>
<dbReference type="OrthoDB" id="10069252at2759"/>
<evidence type="ECO:0000256" key="2">
    <source>
        <dbReference type="ARBA" id="ARBA00006899"/>
    </source>
</evidence>
<feature type="region of interest" description="Disordered" evidence="10">
    <location>
        <begin position="874"/>
        <end position="952"/>
    </location>
</feature>
<evidence type="ECO:0000256" key="8">
    <source>
        <dbReference type="ARBA" id="ARBA00023163"/>
    </source>
</evidence>
<evidence type="ECO:0000256" key="4">
    <source>
        <dbReference type="ARBA" id="ARBA00022771"/>
    </source>
</evidence>
<evidence type="ECO:0000256" key="7">
    <source>
        <dbReference type="ARBA" id="ARBA00023125"/>
    </source>
</evidence>
<feature type="region of interest" description="Disordered" evidence="10">
    <location>
        <begin position="297"/>
        <end position="481"/>
    </location>
</feature>
<name>A0A914B6U0_PATMI</name>
<reference evidence="13" key="1">
    <citation type="submission" date="2022-11" db="UniProtKB">
        <authorList>
            <consortium name="EnsemblMetazoa"/>
        </authorList>
    </citation>
    <scope>IDENTIFICATION</scope>
</reference>
<dbReference type="Pfam" id="PF20644">
    <property type="entry name" value="Rrn7_cyclin_N"/>
    <property type="match status" value="1"/>
</dbReference>
<comment type="subcellular location">
    <subcellularLocation>
        <location evidence="1">Nucleus</location>
        <location evidence="1">Nucleolus</location>
    </subcellularLocation>
</comment>
<dbReference type="OMA" id="DEANTNC"/>
<feature type="compositionally biased region" description="Polar residues" evidence="10">
    <location>
        <begin position="130"/>
        <end position="141"/>
    </location>
</feature>
<evidence type="ECO:0000256" key="5">
    <source>
        <dbReference type="ARBA" id="ARBA00022833"/>
    </source>
</evidence>
<feature type="region of interest" description="Disordered" evidence="10">
    <location>
        <begin position="130"/>
        <end position="229"/>
    </location>
</feature>
<evidence type="ECO:0000256" key="9">
    <source>
        <dbReference type="ARBA" id="ARBA00023242"/>
    </source>
</evidence>
<keyword evidence="8" id="KW-0804">Transcription</keyword>
<evidence type="ECO:0000259" key="12">
    <source>
        <dbReference type="Pfam" id="PF20645"/>
    </source>
</evidence>
<evidence type="ECO:0000256" key="3">
    <source>
        <dbReference type="ARBA" id="ARBA00022723"/>
    </source>
</evidence>
<dbReference type="EnsemblMetazoa" id="XM_038215249.1">
    <property type="protein sequence ID" value="XP_038071177.1"/>
    <property type="gene ID" value="LOC119740048"/>
</dbReference>
<keyword evidence="4" id="KW-0863">Zinc-finger</keyword>
<feature type="domain" description="Rrn7/TAF1B C-terminal cyclin" evidence="12">
    <location>
        <begin position="588"/>
        <end position="715"/>
    </location>
</feature>
<dbReference type="Proteomes" id="UP000887568">
    <property type="component" value="Unplaced"/>
</dbReference>
<evidence type="ECO:0000256" key="1">
    <source>
        <dbReference type="ARBA" id="ARBA00004604"/>
    </source>
</evidence>
<proteinExistence type="inferred from homology"/>
<evidence type="ECO:0000313" key="14">
    <source>
        <dbReference type="Proteomes" id="UP000887568"/>
    </source>
</evidence>
<keyword evidence="6" id="KW-0805">Transcription regulation</keyword>
<sequence length="1029" mass="116418">MPTCGNCRQEVDFYEHGGLFYCNECDTQSQVMHVIEEDRDYSGLQGFSHFTKYYKTSVKKKVTEDKTDGEPEERSWWSCELYQAILKAQVQALLALGFPSRLDEIVMQLWFRFLSKSGAAFCETPKADDANTNLQDEANTNCEDEANTNLEDEEKTNLEDEANTNLEDEANTNLEDEASTNLEDEADSNLEDEANTNLEDEEKTNLEDEANTNLEDEANTNLEDGANTNLEDEANTNLEDEANTNLEDEANTNLEDEANTNLEDEANTNLEDEANTNLEDGANTNLEDEANTNLEDEANTNLEDEANTNLEDEASTNLEDEANTNLEDEENTNLEDEANTNLEDEASTNLEDEANTNLEDEENTNLEDEANTNLEDEASTNLEDEASTNLEDEENTNLEDEANTNLEDEASTNLEDEASTNLEDEENTNLEDEANTNLEDEASTNLEDEASTNLEDEVDSNEEWEKDAAKTLPRTKREKVGKRKGNSVCKDEWLSRLKIPKIAPRSEGKKVLLSSWDSVCFMYIGLQALKEHVLLSDLLRWVRQGHLPLRSTADVLPEHISKGMGKAEIARFCNPVVYLPDVNHVFGLLKQLSAELDLIPQPLSLTEMGFLLARAIHTLNLPKELCQYTHRLSLQAPPSKLEDPLSNPISPECQALAYVVVALKFLFGLDDDNEHMVSCQTKQLQSLLPAEVHLFNWDVWVEAQKLRLQQKLSREGSVHDARDLNKVRNMPGFVQHFKSFYQVEPIYKHLFIWTNYRRGRQEKLKEYQRPFLSLNKESNSSPQACPAPSSFATARPTPKSAQSDHLDCSSPSGNDEDHPKPATGLKWVSRDYLLHEDFSSHTLKHLTNLRELCEQHIIPPTDVFKALDQATEEFRSRSRDSTEPRAKKSESTKVKSSSESSRTGKESARENGKHSCDNGDTTTEDSEDGLIVPSGEDRCSETSELLRETGLGSQNTPYVTYPTCSQSVYFMKPEHQLDYFHRSMAWLLDLCSQMWETDTKRKFISRCVRRVESVLFSDGPRTFGKNSKV</sequence>
<evidence type="ECO:0000256" key="6">
    <source>
        <dbReference type="ARBA" id="ARBA00023015"/>
    </source>
</evidence>
<keyword evidence="7" id="KW-0238">DNA-binding</keyword>
<protein>
    <recommendedName>
        <fullName evidence="15">TATA box-binding protein-associated factor RNA polymerase I subunit B</fullName>
    </recommendedName>
</protein>
<accession>A0A914B6U0</accession>
<dbReference type="GO" id="GO:0008270">
    <property type="term" value="F:zinc ion binding"/>
    <property type="evidence" value="ECO:0007669"/>
    <property type="project" value="UniProtKB-KW"/>
</dbReference>
<comment type="similarity">
    <text evidence="2">Belongs to the RRN7/TAF1B family.</text>
</comment>
<evidence type="ECO:0008006" key="15">
    <source>
        <dbReference type="Google" id="ProtNLM"/>
    </source>
</evidence>
<dbReference type="PANTHER" id="PTHR31576:SF2">
    <property type="entry name" value="TATA BOX-BINDING PROTEIN-ASSOCIATED FACTOR RNA POLYMERASE I SUBUNIT B"/>
    <property type="match status" value="1"/>
</dbReference>
<evidence type="ECO:0000259" key="11">
    <source>
        <dbReference type="Pfam" id="PF20644"/>
    </source>
</evidence>
<keyword evidence="9" id="KW-0539">Nucleus</keyword>
<dbReference type="GO" id="GO:0070860">
    <property type="term" value="C:RNA polymerase I core factor complex"/>
    <property type="evidence" value="ECO:0007669"/>
    <property type="project" value="InterPro"/>
</dbReference>
<feature type="region of interest" description="Disordered" evidence="10">
    <location>
        <begin position="775"/>
        <end position="822"/>
    </location>
</feature>
<keyword evidence="5" id="KW-0862">Zinc</keyword>
<evidence type="ECO:0000256" key="10">
    <source>
        <dbReference type="SAM" id="MobiDB-lite"/>
    </source>
</evidence>
<feature type="compositionally biased region" description="Polar residues" evidence="10">
    <location>
        <begin position="219"/>
        <end position="229"/>
    </location>
</feature>
<feature type="compositionally biased region" description="Basic and acidic residues" evidence="10">
    <location>
        <begin position="935"/>
        <end position="947"/>
    </location>
</feature>
<dbReference type="InterPro" id="IPR048540">
    <property type="entry name" value="Rrn7_cyclin_N"/>
</dbReference>
<keyword evidence="14" id="KW-1185">Reference proteome</keyword>
<dbReference type="GO" id="GO:0001164">
    <property type="term" value="F:RNA polymerase I core promoter sequence-specific DNA binding"/>
    <property type="evidence" value="ECO:0007669"/>
    <property type="project" value="InterPro"/>
</dbReference>
<dbReference type="AlphaFoldDB" id="A0A914B6U0"/>
<dbReference type="PANTHER" id="PTHR31576">
    <property type="entry name" value="TATA BOX-BINDING PROTEIN-ASSOCIATED FACTOR RNA POLYMERASE I SUBUNIT B"/>
    <property type="match status" value="1"/>
</dbReference>